<dbReference type="PROSITE" id="PS51898">
    <property type="entry name" value="TYR_RECOMBINASE"/>
    <property type="match status" value="1"/>
</dbReference>
<reference evidence="8 9" key="1">
    <citation type="submission" date="2013-02" db="EMBL/GenBank/DDBJ databases">
        <title>The Genome Sequence of Enterococcus pallens BAA-351.</title>
        <authorList>
            <consortium name="The Broad Institute Genome Sequencing Platform"/>
            <consortium name="The Broad Institute Genome Sequencing Center for Infectious Disease"/>
            <person name="Earl A.M."/>
            <person name="Gilmore M.S."/>
            <person name="Lebreton F."/>
            <person name="Walker B."/>
            <person name="Young S.K."/>
            <person name="Zeng Q."/>
            <person name="Gargeya S."/>
            <person name="Fitzgerald M."/>
            <person name="Haas B."/>
            <person name="Abouelleil A."/>
            <person name="Alvarado L."/>
            <person name="Arachchi H.M."/>
            <person name="Berlin A.M."/>
            <person name="Chapman S.B."/>
            <person name="Dewar J."/>
            <person name="Goldberg J."/>
            <person name="Griggs A."/>
            <person name="Gujja S."/>
            <person name="Hansen M."/>
            <person name="Howarth C."/>
            <person name="Imamovic A."/>
            <person name="Larimer J."/>
            <person name="McCowan C."/>
            <person name="Murphy C."/>
            <person name="Neiman D."/>
            <person name="Pearson M."/>
            <person name="Priest M."/>
            <person name="Roberts A."/>
            <person name="Saif S."/>
            <person name="Shea T."/>
            <person name="Sisk P."/>
            <person name="Sykes S."/>
            <person name="Wortman J."/>
            <person name="Nusbaum C."/>
            <person name="Birren B."/>
        </authorList>
    </citation>
    <scope>NUCLEOTIDE SEQUENCE [LARGE SCALE GENOMIC DNA]</scope>
    <source>
        <strain evidence="8 9">ATCC BAA-351</strain>
    </source>
</reference>
<comment type="caution">
    <text evidence="8">The sequence shown here is derived from an EMBL/GenBank/DDBJ whole genome shotgun (WGS) entry which is preliminary data.</text>
</comment>
<evidence type="ECO:0000259" key="7">
    <source>
        <dbReference type="PROSITE" id="PS51900"/>
    </source>
</evidence>
<evidence type="ECO:0000259" key="6">
    <source>
        <dbReference type="PROSITE" id="PS51898"/>
    </source>
</evidence>
<dbReference type="InterPro" id="IPR011010">
    <property type="entry name" value="DNA_brk_join_enz"/>
</dbReference>
<keyword evidence="9" id="KW-1185">Reference proteome</keyword>
<gene>
    <name evidence="8" type="ORF">UAU_03338</name>
</gene>
<evidence type="ECO:0000313" key="9">
    <source>
        <dbReference type="Proteomes" id="UP000013782"/>
    </source>
</evidence>
<dbReference type="Gene3D" id="1.10.443.10">
    <property type="entry name" value="Intergrase catalytic core"/>
    <property type="match status" value="1"/>
</dbReference>
<dbReference type="PANTHER" id="PTHR30629">
    <property type="entry name" value="PROPHAGE INTEGRASE"/>
    <property type="match status" value="1"/>
</dbReference>
<dbReference type="AlphaFoldDB" id="R2SRQ4"/>
<dbReference type="EMBL" id="AJAQ01000035">
    <property type="protein sequence ID" value="EOH90799.1"/>
    <property type="molecule type" value="Genomic_DNA"/>
</dbReference>
<evidence type="ECO:0000256" key="3">
    <source>
        <dbReference type="ARBA" id="ARBA00023125"/>
    </source>
</evidence>
<dbReference type="Pfam" id="PF14659">
    <property type="entry name" value="Phage_int_SAM_3"/>
    <property type="match status" value="1"/>
</dbReference>
<evidence type="ECO:0008006" key="10">
    <source>
        <dbReference type="Google" id="ProtNLM"/>
    </source>
</evidence>
<dbReference type="PATRIC" id="fig|1158607.3.peg.3327"/>
<comment type="similarity">
    <text evidence="1">Belongs to the 'phage' integrase family.</text>
</comment>
<evidence type="ECO:0000256" key="4">
    <source>
        <dbReference type="ARBA" id="ARBA00023172"/>
    </source>
</evidence>
<feature type="domain" description="Core-binding (CB)" evidence="7">
    <location>
        <begin position="66"/>
        <end position="148"/>
    </location>
</feature>
<dbReference type="CDD" id="cd01189">
    <property type="entry name" value="INT_ICEBs1_C_like"/>
    <property type="match status" value="1"/>
</dbReference>
<dbReference type="GO" id="GO:0003677">
    <property type="term" value="F:DNA binding"/>
    <property type="evidence" value="ECO:0007669"/>
    <property type="project" value="UniProtKB-UniRule"/>
</dbReference>
<dbReference type="RefSeq" id="WP_010758315.1">
    <property type="nucleotide sequence ID" value="NZ_ASWD01000004.1"/>
</dbReference>
<organism evidence="8 9">
    <name type="scientific">Enterococcus pallens ATCC BAA-351</name>
    <dbReference type="NCBI Taxonomy" id="1158607"/>
    <lineage>
        <taxon>Bacteria</taxon>
        <taxon>Bacillati</taxon>
        <taxon>Bacillota</taxon>
        <taxon>Bacilli</taxon>
        <taxon>Lactobacillales</taxon>
        <taxon>Enterococcaceae</taxon>
        <taxon>Enterococcus</taxon>
    </lineage>
</organism>
<dbReference type="Proteomes" id="UP000013782">
    <property type="component" value="Unassembled WGS sequence"/>
</dbReference>
<keyword evidence="2" id="KW-0229">DNA integration</keyword>
<evidence type="ECO:0000256" key="2">
    <source>
        <dbReference type="ARBA" id="ARBA00022908"/>
    </source>
</evidence>
<dbReference type="STRING" id="160454.RV10_GL004465"/>
<dbReference type="eggNOG" id="COG0582">
    <property type="taxonomic scope" value="Bacteria"/>
</dbReference>
<dbReference type="PROSITE" id="PS51900">
    <property type="entry name" value="CB"/>
    <property type="match status" value="1"/>
</dbReference>
<dbReference type="Gene3D" id="1.10.150.130">
    <property type="match status" value="1"/>
</dbReference>
<dbReference type="InterPro" id="IPR050808">
    <property type="entry name" value="Phage_Integrase"/>
</dbReference>
<name>R2SRQ4_9ENTE</name>
<dbReference type="Pfam" id="PF00589">
    <property type="entry name" value="Phage_integrase"/>
    <property type="match status" value="1"/>
</dbReference>
<feature type="domain" description="Tyr recombinase" evidence="6">
    <location>
        <begin position="169"/>
        <end position="362"/>
    </location>
</feature>
<sequence length="368" mass="42497">MCRRGENIYHRKDERWEGRYHKSRKANGRILYGYVYGKSYEEVQEKLRPLKKSAEITLKLHGKSVVTFNEWSLQWLNELQTTVKPATYASYQHKLKKYLWKSLGEVPMYQMDAQAIRAAVDSWKSQGLACSSIKVFFRLLNQAMAYALKQGLIETNPCESVKLPKVDKKRVRALSLREQKKLEKVVEEDRDPRAKTINLALRTGMRIGEIAALKWDAVDLEAKLIYVNSTYQRLCYGKGKKSILQLGPPKSKSSKRVIPLSDKAYTLLKKLKKTAESDFVFTTKGKPCEPRLLTKHFHRILKKAKLSGIHFHQLRHTFATRCLEAEEKLMVVSRMLGHSSQKITSDTYYDAQLKERIGVIQAMDQLVG</sequence>
<dbReference type="SUPFAM" id="SSF56349">
    <property type="entry name" value="DNA breaking-rejoining enzymes"/>
    <property type="match status" value="1"/>
</dbReference>
<dbReference type="PANTHER" id="PTHR30629:SF6">
    <property type="entry name" value="PROPHAGE INTEGRASE INTA-RELATED"/>
    <property type="match status" value="1"/>
</dbReference>
<keyword evidence="4" id="KW-0233">DNA recombination</keyword>
<dbReference type="OrthoDB" id="2285763at2"/>
<accession>R2SRQ4</accession>
<evidence type="ECO:0000256" key="1">
    <source>
        <dbReference type="ARBA" id="ARBA00008857"/>
    </source>
</evidence>
<dbReference type="GO" id="GO:0006310">
    <property type="term" value="P:DNA recombination"/>
    <property type="evidence" value="ECO:0007669"/>
    <property type="project" value="UniProtKB-KW"/>
</dbReference>
<dbReference type="InterPro" id="IPR002104">
    <property type="entry name" value="Integrase_catalytic"/>
</dbReference>
<dbReference type="InterPro" id="IPR044068">
    <property type="entry name" value="CB"/>
</dbReference>
<dbReference type="InterPro" id="IPR004107">
    <property type="entry name" value="Integrase_SAM-like_N"/>
</dbReference>
<dbReference type="InterPro" id="IPR010998">
    <property type="entry name" value="Integrase_recombinase_N"/>
</dbReference>
<dbReference type="GO" id="GO:0015074">
    <property type="term" value="P:DNA integration"/>
    <property type="evidence" value="ECO:0007669"/>
    <property type="project" value="UniProtKB-KW"/>
</dbReference>
<evidence type="ECO:0000256" key="5">
    <source>
        <dbReference type="PROSITE-ProRule" id="PRU01248"/>
    </source>
</evidence>
<dbReference type="HOGENOM" id="CLU_027562_17_1_9"/>
<dbReference type="InterPro" id="IPR013762">
    <property type="entry name" value="Integrase-like_cat_sf"/>
</dbReference>
<protein>
    <recommendedName>
        <fullName evidence="10">Tyr recombinase domain-containing protein</fullName>
    </recommendedName>
</protein>
<proteinExistence type="inferred from homology"/>
<keyword evidence="3 5" id="KW-0238">DNA-binding</keyword>
<evidence type="ECO:0000313" key="8">
    <source>
        <dbReference type="EMBL" id="EOH90799.1"/>
    </source>
</evidence>